<sequence>MLPLTKDITIPDHLGQALSRRYQDHWRAVCKRELNQMLARDVWEEVSKTGEMKTIGHRWVFDIKQQANVGVEKFKAWLVARGYQQQPGIDCTETYAPTASLMSLRLTLTYAVCCLWPMASFDVSGAYLYSPVEETVFVEPPLQFWPHLKGKALRLKKALYGMKQAGRC</sequence>
<evidence type="ECO:0000259" key="1">
    <source>
        <dbReference type="Pfam" id="PF07727"/>
    </source>
</evidence>
<dbReference type="Pfam" id="PF07727">
    <property type="entry name" value="RVT_2"/>
    <property type="match status" value="1"/>
</dbReference>
<organism evidence="2 3">
    <name type="scientific">Austropuccinia psidii MF-1</name>
    <dbReference type="NCBI Taxonomy" id="1389203"/>
    <lineage>
        <taxon>Eukaryota</taxon>
        <taxon>Fungi</taxon>
        <taxon>Dikarya</taxon>
        <taxon>Basidiomycota</taxon>
        <taxon>Pucciniomycotina</taxon>
        <taxon>Pucciniomycetes</taxon>
        <taxon>Pucciniales</taxon>
        <taxon>Sphaerophragmiaceae</taxon>
        <taxon>Austropuccinia</taxon>
    </lineage>
</organism>
<dbReference type="InterPro" id="IPR013103">
    <property type="entry name" value="RVT_2"/>
</dbReference>
<dbReference type="EMBL" id="AVOT02023689">
    <property type="protein sequence ID" value="MBW0513894.1"/>
    <property type="molecule type" value="Genomic_DNA"/>
</dbReference>
<evidence type="ECO:0000313" key="2">
    <source>
        <dbReference type="EMBL" id="MBW0513894.1"/>
    </source>
</evidence>
<gene>
    <name evidence="2" type="ORF">O181_053609</name>
</gene>
<keyword evidence="3" id="KW-1185">Reference proteome</keyword>
<name>A0A9Q3HST9_9BASI</name>
<feature type="domain" description="Reverse transcriptase Ty1/copia-type" evidence="1">
    <location>
        <begin position="41"/>
        <end position="168"/>
    </location>
</feature>
<dbReference type="OrthoDB" id="411615at2759"/>
<feature type="non-terminal residue" evidence="2">
    <location>
        <position position="168"/>
    </location>
</feature>
<accession>A0A9Q3HST9</accession>
<comment type="caution">
    <text evidence="2">The sequence shown here is derived from an EMBL/GenBank/DDBJ whole genome shotgun (WGS) entry which is preliminary data.</text>
</comment>
<reference evidence="2" key="1">
    <citation type="submission" date="2021-03" db="EMBL/GenBank/DDBJ databases">
        <title>Draft genome sequence of rust myrtle Austropuccinia psidii MF-1, a brazilian biotype.</title>
        <authorList>
            <person name="Quecine M.C."/>
            <person name="Pachon D.M.R."/>
            <person name="Bonatelli M.L."/>
            <person name="Correr F.H."/>
            <person name="Franceschini L.M."/>
            <person name="Leite T.F."/>
            <person name="Margarido G.R.A."/>
            <person name="Almeida C.A."/>
            <person name="Ferrarezi J.A."/>
            <person name="Labate C.A."/>
        </authorList>
    </citation>
    <scope>NUCLEOTIDE SEQUENCE</scope>
    <source>
        <strain evidence="2">MF-1</strain>
    </source>
</reference>
<protein>
    <recommendedName>
        <fullName evidence="1">Reverse transcriptase Ty1/copia-type domain-containing protein</fullName>
    </recommendedName>
</protein>
<dbReference type="AlphaFoldDB" id="A0A9Q3HST9"/>
<dbReference type="Proteomes" id="UP000765509">
    <property type="component" value="Unassembled WGS sequence"/>
</dbReference>
<evidence type="ECO:0000313" key="3">
    <source>
        <dbReference type="Proteomes" id="UP000765509"/>
    </source>
</evidence>
<proteinExistence type="predicted"/>